<dbReference type="EMBL" id="VFOR01000001">
    <property type="protein sequence ID" value="TQL63518.1"/>
    <property type="molecule type" value="Genomic_DNA"/>
</dbReference>
<dbReference type="Proteomes" id="UP000316196">
    <property type="component" value="Unassembled WGS sequence"/>
</dbReference>
<proteinExistence type="predicted"/>
<name>A0A542ZT36_9ACTN</name>
<organism evidence="1 2">
    <name type="scientific">Propioniferax innocua</name>
    <dbReference type="NCBI Taxonomy" id="1753"/>
    <lineage>
        <taxon>Bacteria</taxon>
        <taxon>Bacillati</taxon>
        <taxon>Actinomycetota</taxon>
        <taxon>Actinomycetes</taxon>
        <taxon>Propionibacteriales</taxon>
        <taxon>Propionibacteriaceae</taxon>
        <taxon>Propioniferax</taxon>
    </lineage>
</organism>
<comment type="caution">
    <text evidence="1">The sequence shown here is derived from an EMBL/GenBank/DDBJ whole genome shotgun (WGS) entry which is preliminary data.</text>
</comment>
<gene>
    <name evidence="1" type="ORF">FB460_1333</name>
</gene>
<keyword evidence="2" id="KW-1185">Reference proteome</keyword>
<evidence type="ECO:0000313" key="2">
    <source>
        <dbReference type="Proteomes" id="UP000316196"/>
    </source>
</evidence>
<protein>
    <submittedName>
        <fullName evidence="1">Uncharacterized protein</fullName>
    </submittedName>
</protein>
<reference evidence="1 2" key="1">
    <citation type="submission" date="2019-06" db="EMBL/GenBank/DDBJ databases">
        <title>Sequencing the genomes of 1000 actinobacteria strains.</title>
        <authorList>
            <person name="Klenk H.-P."/>
        </authorList>
    </citation>
    <scope>NUCLEOTIDE SEQUENCE [LARGE SCALE GENOMIC DNA]</scope>
    <source>
        <strain evidence="1 2">DSM 8251</strain>
    </source>
</reference>
<sequence length="36" mass="3759">MLVVGLGGRTILCAAVHGAALTIPEQPLAMLWDRAL</sequence>
<accession>A0A542ZT36</accession>
<evidence type="ECO:0000313" key="1">
    <source>
        <dbReference type="EMBL" id="TQL63518.1"/>
    </source>
</evidence>
<dbReference type="AlphaFoldDB" id="A0A542ZT36"/>